<accession>A0A926DZS2</accession>
<dbReference type="EMBL" id="JACRST010000007">
    <property type="protein sequence ID" value="MBC8546564.1"/>
    <property type="molecule type" value="Genomic_DNA"/>
</dbReference>
<organism evidence="1 2">
    <name type="scientific">Ligaoa zhengdingensis</name>
    <dbReference type="NCBI Taxonomy" id="2763658"/>
    <lineage>
        <taxon>Bacteria</taxon>
        <taxon>Bacillati</taxon>
        <taxon>Bacillota</taxon>
        <taxon>Clostridia</taxon>
        <taxon>Eubacteriales</taxon>
        <taxon>Oscillospiraceae</taxon>
        <taxon>Ligaoa</taxon>
    </lineage>
</organism>
<evidence type="ECO:0000313" key="2">
    <source>
        <dbReference type="Proteomes" id="UP000653127"/>
    </source>
</evidence>
<name>A0A926DZS2_9FIRM</name>
<dbReference type="AlphaFoldDB" id="A0A926DZS2"/>
<keyword evidence="2" id="KW-1185">Reference proteome</keyword>
<sequence>MYDDFSGSCIKGGGHLFTVNGRPTAPLRKPEGFYVFTGLEGSVFAVEVSGGSYCPERVQVDTRALDPRLPVVELRLLRRRGAAFSDCEFVEGIHRPGEMVYALRQGGGVKLLSVSDGEEGTAAAFSGYFIRPPVRTRFFVGTGGRREVFVTGDCGPDGAYLVPAGFVHPHKPGEPVVRAYAARCDGDGRFSIPVEPGQGELITQIEYYNKEGKRWVCSSATGPS</sequence>
<protein>
    <submittedName>
        <fullName evidence="1">Uncharacterized protein</fullName>
    </submittedName>
</protein>
<proteinExistence type="predicted"/>
<dbReference type="RefSeq" id="WP_249282642.1">
    <property type="nucleotide sequence ID" value="NZ_JACRST010000007.1"/>
</dbReference>
<reference evidence="1" key="1">
    <citation type="submission" date="2020-08" db="EMBL/GenBank/DDBJ databases">
        <title>Genome public.</title>
        <authorList>
            <person name="Liu C."/>
            <person name="Sun Q."/>
        </authorList>
    </citation>
    <scope>NUCLEOTIDE SEQUENCE</scope>
    <source>
        <strain evidence="1">NSJ-31</strain>
    </source>
</reference>
<comment type="caution">
    <text evidence="1">The sequence shown here is derived from an EMBL/GenBank/DDBJ whole genome shotgun (WGS) entry which is preliminary data.</text>
</comment>
<gene>
    <name evidence="1" type="ORF">H8711_06400</name>
</gene>
<dbReference type="Proteomes" id="UP000653127">
    <property type="component" value="Unassembled WGS sequence"/>
</dbReference>
<evidence type="ECO:0000313" key="1">
    <source>
        <dbReference type="EMBL" id="MBC8546564.1"/>
    </source>
</evidence>